<dbReference type="EMBL" id="WSZM01000051">
    <property type="protein sequence ID" value="KAF4045306.1"/>
    <property type="molecule type" value="Genomic_DNA"/>
</dbReference>
<proteinExistence type="predicted"/>
<accession>A0A833X1C4</accession>
<name>A0A833X1C4_PHYIN</name>
<gene>
    <name evidence="1" type="ORF">GN244_ATG02294</name>
</gene>
<evidence type="ECO:0000313" key="2">
    <source>
        <dbReference type="Proteomes" id="UP000602510"/>
    </source>
</evidence>
<evidence type="ECO:0000313" key="1">
    <source>
        <dbReference type="EMBL" id="KAF4045306.1"/>
    </source>
</evidence>
<reference evidence="1" key="1">
    <citation type="submission" date="2020-04" db="EMBL/GenBank/DDBJ databases">
        <title>Hybrid Assembly of Korean Phytophthora infestans isolates.</title>
        <authorList>
            <person name="Prokchorchik M."/>
            <person name="Lee Y."/>
            <person name="Seo J."/>
            <person name="Cho J.-H."/>
            <person name="Park Y.-E."/>
            <person name="Jang D.-C."/>
            <person name="Im J.-S."/>
            <person name="Choi J.-G."/>
            <person name="Park H.-J."/>
            <person name="Lee G.-B."/>
            <person name="Lee Y.-G."/>
            <person name="Hong S.-Y."/>
            <person name="Cho K."/>
            <person name="Sohn K.H."/>
        </authorList>
    </citation>
    <scope>NUCLEOTIDE SEQUENCE</scope>
    <source>
        <strain evidence="1">KR_1_A1</strain>
    </source>
</reference>
<protein>
    <submittedName>
        <fullName evidence="1">Uncharacterized protein</fullName>
    </submittedName>
</protein>
<comment type="caution">
    <text evidence="1">The sequence shown here is derived from an EMBL/GenBank/DDBJ whole genome shotgun (WGS) entry which is preliminary data.</text>
</comment>
<dbReference type="Proteomes" id="UP000602510">
    <property type="component" value="Unassembled WGS sequence"/>
</dbReference>
<sequence>MNRVRGRRDEYIGPAKPPRIDFLKVDLHLRKPWQAKETGWFKKKLRCDNASLLSIYSAARHDSLSTSSKQQASLH</sequence>
<dbReference type="AlphaFoldDB" id="A0A833X1C4"/>
<organism evidence="1 2">
    <name type="scientific">Phytophthora infestans</name>
    <name type="common">Potato late blight agent</name>
    <name type="synonym">Botrytis infestans</name>
    <dbReference type="NCBI Taxonomy" id="4787"/>
    <lineage>
        <taxon>Eukaryota</taxon>
        <taxon>Sar</taxon>
        <taxon>Stramenopiles</taxon>
        <taxon>Oomycota</taxon>
        <taxon>Peronosporomycetes</taxon>
        <taxon>Peronosporales</taxon>
        <taxon>Peronosporaceae</taxon>
        <taxon>Phytophthora</taxon>
    </lineage>
</organism>
<keyword evidence="2" id="KW-1185">Reference proteome</keyword>